<keyword evidence="4 12" id="KW-0808">Transferase</keyword>
<feature type="transmembrane region" description="Helical" evidence="9">
    <location>
        <begin position="185"/>
        <end position="202"/>
    </location>
</feature>
<accession>A0ABV6DU48</accession>
<keyword evidence="2" id="KW-1003">Cell membrane</keyword>
<reference evidence="12 13" key="1">
    <citation type="submission" date="2024-09" db="EMBL/GenBank/DDBJ databases">
        <authorList>
            <person name="Sun Q."/>
            <person name="Mori K."/>
        </authorList>
    </citation>
    <scope>NUCLEOTIDE SEQUENCE [LARGE SCALE GENOMIC DNA]</scope>
    <source>
        <strain evidence="12 13">CCM 7759</strain>
    </source>
</reference>
<feature type="transmembrane region" description="Helical" evidence="9">
    <location>
        <begin position="140"/>
        <end position="156"/>
    </location>
</feature>
<comment type="subcellular location">
    <subcellularLocation>
        <location evidence="1">Cell membrane</location>
        <topology evidence="1">Multi-pass membrane protein</topology>
    </subcellularLocation>
</comment>
<dbReference type="RefSeq" id="WP_377474045.1">
    <property type="nucleotide sequence ID" value="NZ_JBHLWN010000110.1"/>
</dbReference>
<feature type="transmembrane region" description="Helical" evidence="9">
    <location>
        <begin position="491"/>
        <end position="512"/>
    </location>
</feature>
<dbReference type="InterPro" id="IPR038731">
    <property type="entry name" value="RgtA/B/C-like"/>
</dbReference>
<evidence type="ECO:0000259" key="11">
    <source>
        <dbReference type="Pfam" id="PF24878"/>
    </source>
</evidence>
<evidence type="ECO:0000256" key="5">
    <source>
        <dbReference type="ARBA" id="ARBA00022692"/>
    </source>
</evidence>
<feature type="region of interest" description="Disordered" evidence="8">
    <location>
        <begin position="556"/>
        <end position="638"/>
    </location>
</feature>
<evidence type="ECO:0000256" key="2">
    <source>
        <dbReference type="ARBA" id="ARBA00022475"/>
    </source>
</evidence>
<dbReference type="PANTHER" id="PTHR33908">
    <property type="entry name" value="MANNOSYLTRANSFERASE YKCB-RELATED"/>
    <property type="match status" value="1"/>
</dbReference>
<keyword evidence="7 9" id="KW-0472">Membrane</keyword>
<feature type="transmembrane region" description="Helical" evidence="9">
    <location>
        <begin position="113"/>
        <end position="134"/>
    </location>
</feature>
<dbReference type="GO" id="GO:0016757">
    <property type="term" value="F:glycosyltransferase activity"/>
    <property type="evidence" value="ECO:0007669"/>
    <property type="project" value="UniProtKB-KW"/>
</dbReference>
<dbReference type="Pfam" id="PF13231">
    <property type="entry name" value="PMT_2"/>
    <property type="match status" value="1"/>
</dbReference>
<feature type="compositionally biased region" description="Gly residues" evidence="8">
    <location>
        <begin position="311"/>
        <end position="320"/>
    </location>
</feature>
<evidence type="ECO:0000256" key="3">
    <source>
        <dbReference type="ARBA" id="ARBA00022676"/>
    </source>
</evidence>
<dbReference type="EMBL" id="JBHLWN010000110">
    <property type="protein sequence ID" value="MFC0216156.1"/>
    <property type="molecule type" value="Genomic_DNA"/>
</dbReference>
<dbReference type="PROSITE" id="PS51257">
    <property type="entry name" value="PROKAR_LIPOPROTEIN"/>
    <property type="match status" value="1"/>
</dbReference>
<evidence type="ECO:0000313" key="12">
    <source>
        <dbReference type="EMBL" id="MFC0216156.1"/>
    </source>
</evidence>
<feature type="transmembrane region" description="Helical" evidence="9">
    <location>
        <begin position="209"/>
        <end position="228"/>
    </location>
</feature>
<dbReference type="Proteomes" id="UP001589776">
    <property type="component" value="Unassembled WGS sequence"/>
</dbReference>
<keyword evidence="13" id="KW-1185">Reference proteome</keyword>
<dbReference type="InterPro" id="IPR056785">
    <property type="entry name" value="YkcA/B-like_C"/>
</dbReference>
<feature type="domain" description="Glycosyltransferase RgtA/B/C/D-like" evidence="10">
    <location>
        <begin position="67"/>
        <end position="225"/>
    </location>
</feature>
<evidence type="ECO:0000256" key="9">
    <source>
        <dbReference type="SAM" id="Phobius"/>
    </source>
</evidence>
<evidence type="ECO:0000259" key="10">
    <source>
        <dbReference type="Pfam" id="PF13231"/>
    </source>
</evidence>
<feature type="transmembrane region" description="Helical" evidence="9">
    <location>
        <begin position="435"/>
        <end position="456"/>
    </location>
</feature>
<feature type="transmembrane region" description="Helical" evidence="9">
    <location>
        <begin position="412"/>
        <end position="429"/>
    </location>
</feature>
<feature type="region of interest" description="Disordered" evidence="8">
    <location>
        <begin position="339"/>
        <end position="362"/>
    </location>
</feature>
<feature type="transmembrane region" description="Helical" evidence="9">
    <location>
        <begin position="468"/>
        <end position="485"/>
    </location>
</feature>
<protein>
    <submittedName>
        <fullName evidence="12">Glycosyltransferase family 39 protein</fullName>
        <ecNumber evidence="12">2.4.-.-</ecNumber>
    </submittedName>
</protein>
<dbReference type="EC" id="2.4.-.-" evidence="12"/>
<keyword evidence="3 12" id="KW-0328">Glycosyltransferase</keyword>
<feature type="transmembrane region" description="Helical" evidence="9">
    <location>
        <begin position="12"/>
        <end position="30"/>
    </location>
</feature>
<evidence type="ECO:0000256" key="6">
    <source>
        <dbReference type="ARBA" id="ARBA00022989"/>
    </source>
</evidence>
<feature type="domain" description="Putative mannosyltransferase YkcA/B-like C-terminal" evidence="11">
    <location>
        <begin position="644"/>
        <end position="730"/>
    </location>
</feature>
<dbReference type="InterPro" id="IPR050297">
    <property type="entry name" value="LipidA_mod_glycosyltrf_83"/>
</dbReference>
<comment type="caution">
    <text evidence="12">The sequence shown here is derived from an EMBL/GenBank/DDBJ whole genome shotgun (WGS) entry which is preliminary data.</text>
</comment>
<name>A0ABV6DU48_9BACL</name>
<feature type="transmembrane region" description="Helical" evidence="9">
    <location>
        <begin position="85"/>
        <end position="106"/>
    </location>
</feature>
<keyword evidence="5 9" id="KW-0812">Transmembrane</keyword>
<feature type="region of interest" description="Disordered" evidence="8">
    <location>
        <begin position="263"/>
        <end position="320"/>
    </location>
</feature>
<dbReference type="PANTHER" id="PTHR33908:SF3">
    <property type="entry name" value="UNDECAPRENYL PHOSPHATE-ALPHA-4-AMINO-4-DEOXY-L-ARABINOSE ARABINOSYL TRANSFERASE"/>
    <property type="match status" value="1"/>
</dbReference>
<organism evidence="12 13">
    <name type="scientific">Paenibacillus chartarius</name>
    <dbReference type="NCBI Taxonomy" id="747481"/>
    <lineage>
        <taxon>Bacteria</taxon>
        <taxon>Bacillati</taxon>
        <taxon>Bacillota</taxon>
        <taxon>Bacilli</taxon>
        <taxon>Bacillales</taxon>
        <taxon>Paenibacillaceae</taxon>
        <taxon>Paenibacillus</taxon>
    </lineage>
</organism>
<sequence length="767" mass="79675">MSSATRKWRVDFLLVGIMLLSACLNGYNIWTETYANTYYTTAVASMLQSWHNFFYASLDPAGSVTVDKPPVVFWIQTLSAYVFGLYGWSVILPQALAGVGSVWLLYRLVKPTFGLAAARLSALTMACTPIAVAVARTNNIDSMLVFTLLVSVSLLFRAVKHNSLFSLLGSFAVIGIAFNMKMLQAYMIVPAVYLFFWLAAKVKWKTKLSWLAGATAILLITSLSWALVVEAVPQDQRPYIGSSQTNSVLELAFGYNGISRLTGSQGPGQGSRDDGSRPQAAAPDGAGGARGASAADGMGGAAPNGADGVPDGAGGASAAEGMGGAAPIGAGAAPGAWATDGAASSNGPFGQGGPGGSGSGGMFGTGTKGPLRLFQSALSGQASWLIPFAAFASIALLAGWRRRATTEKHRETVFWLAWLIPAMAFFSVAGFFHHYYLIMLAPPIAALVGSGAVELWQAYSSRTGWQSWLLPAAVAVTGLFQWYIVQPYNSTIGSAWSLGIAIGGVAPALLLVVWRQRDGKMAQAAALAGLLVLFVGPTYWAATPIAYGQNSMLPQAGPGSANGREGMGMPPGMAQGNLPGRQPTQPADGQTGARPGQTADAAENAIPATAQDGTAARRNGTRSDGGADDRGPGMGDNQQADVNLYNYLKQNARGKYLFATTDYNAAAPSIINYGAQVITLGGFSGSDPVYTTAELEELVKSGDLTYFLISGGGMGGRSGSPELTAWIQEHGTVVSSSEWGSTASGSGNGTNMPGGRGGAMTLYKVTL</sequence>
<evidence type="ECO:0000256" key="7">
    <source>
        <dbReference type="ARBA" id="ARBA00023136"/>
    </source>
</evidence>
<feature type="transmembrane region" description="Helical" evidence="9">
    <location>
        <begin position="163"/>
        <end position="179"/>
    </location>
</feature>
<feature type="transmembrane region" description="Helical" evidence="9">
    <location>
        <begin position="382"/>
        <end position="400"/>
    </location>
</feature>
<keyword evidence="6 9" id="KW-1133">Transmembrane helix</keyword>
<feature type="transmembrane region" description="Helical" evidence="9">
    <location>
        <begin position="524"/>
        <end position="542"/>
    </location>
</feature>
<feature type="compositionally biased region" description="Gly residues" evidence="8">
    <location>
        <begin position="349"/>
        <end position="362"/>
    </location>
</feature>
<dbReference type="Pfam" id="PF24878">
    <property type="entry name" value="YkcB_C"/>
    <property type="match status" value="1"/>
</dbReference>
<evidence type="ECO:0000256" key="8">
    <source>
        <dbReference type="SAM" id="MobiDB-lite"/>
    </source>
</evidence>
<evidence type="ECO:0000256" key="1">
    <source>
        <dbReference type="ARBA" id="ARBA00004651"/>
    </source>
</evidence>
<evidence type="ECO:0000256" key="4">
    <source>
        <dbReference type="ARBA" id="ARBA00022679"/>
    </source>
</evidence>
<evidence type="ECO:0000313" key="13">
    <source>
        <dbReference type="Proteomes" id="UP001589776"/>
    </source>
</evidence>
<proteinExistence type="predicted"/>
<gene>
    <name evidence="12" type="ORF">ACFFK0_27550</name>
</gene>